<dbReference type="PANTHER" id="PTHR12277:SF64">
    <property type="entry name" value="SUPERFAMILY HYDROLASE, PUTATIVE (AFU_ORTHOLOGUE AFUA_3G01760)-RELATED"/>
    <property type="match status" value="1"/>
</dbReference>
<dbReference type="PANTHER" id="PTHR12277">
    <property type="entry name" value="ALPHA/BETA HYDROLASE DOMAIN-CONTAINING PROTEIN"/>
    <property type="match status" value="1"/>
</dbReference>
<accession>A0AAN6KXT6</accession>
<evidence type="ECO:0000313" key="3">
    <source>
        <dbReference type="Proteomes" id="UP001175353"/>
    </source>
</evidence>
<dbReference type="GO" id="GO:0016020">
    <property type="term" value="C:membrane"/>
    <property type="evidence" value="ECO:0007669"/>
    <property type="project" value="TreeGrafter"/>
</dbReference>
<dbReference type="Pfam" id="PF00561">
    <property type="entry name" value="Abhydrolase_1"/>
    <property type="match status" value="1"/>
</dbReference>
<organism evidence="2 3">
    <name type="scientific">Friedmanniomyces endolithicus</name>
    <dbReference type="NCBI Taxonomy" id="329885"/>
    <lineage>
        <taxon>Eukaryota</taxon>
        <taxon>Fungi</taxon>
        <taxon>Dikarya</taxon>
        <taxon>Ascomycota</taxon>
        <taxon>Pezizomycotina</taxon>
        <taxon>Dothideomycetes</taxon>
        <taxon>Dothideomycetidae</taxon>
        <taxon>Mycosphaerellales</taxon>
        <taxon>Teratosphaeriaceae</taxon>
        <taxon>Friedmanniomyces</taxon>
    </lineage>
</organism>
<dbReference type="Proteomes" id="UP001175353">
    <property type="component" value="Unassembled WGS sequence"/>
</dbReference>
<gene>
    <name evidence="2" type="ORF">LTR91_003454</name>
</gene>
<dbReference type="Gene3D" id="3.40.50.1820">
    <property type="entry name" value="alpha/beta hydrolase"/>
    <property type="match status" value="1"/>
</dbReference>
<proteinExistence type="predicted"/>
<dbReference type="GO" id="GO:0008474">
    <property type="term" value="F:palmitoyl-(protein) hydrolase activity"/>
    <property type="evidence" value="ECO:0007669"/>
    <property type="project" value="TreeGrafter"/>
</dbReference>
<dbReference type="EMBL" id="JAUJLE010000018">
    <property type="protein sequence ID" value="KAK1007244.1"/>
    <property type="molecule type" value="Genomic_DNA"/>
</dbReference>
<sequence>MYQTGNLASYAVRGSRLRFPTQTTLKTSLRNNKLYMYSSHCRSTYIQQRPSYLQLRQWNPVLRSGLLRSSATRVGKRTFLSESLPQVLIPPVIFTGLLVALWTYKCLMTVVFQEKIIYMPYMPPFARSEKIEDYAASCSPVEWREERIRSIDGTKISLCVGSIPNARQGLPDVEKEMVICYFQGNGSSSPPRLPLLSHVLKLLDASSSGKCTIIALSYRGYWTSSGKASQKGIELDAQAMLKWVADKFSSDAQLILWGQSIGAGIASTAAAHHATQDCTPRIAGLIMETPFTSIKSMLLALYPQKWLPYRYLYPFLRNHWDSGAALSQIAGSGTDRFEFLLMSATRDEVVPPEEIEELDRICKALGLRYERKNILGALHTEATSRREGQQGVAEFVRKVANR</sequence>
<evidence type="ECO:0000313" key="2">
    <source>
        <dbReference type="EMBL" id="KAK1007244.1"/>
    </source>
</evidence>
<dbReference type="InterPro" id="IPR000073">
    <property type="entry name" value="AB_hydrolase_1"/>
</dbReference>
<name>A0AAN6KXT6_9PEZI</name>
<dbReference type="SUPFAM" id="SSF53474">
    <property type="entry name" value="alpha/beta-Hydrolases"/>
    <property type="match status" value="1"/>
</dbReference>
<comment type="caution">
    <text evidence="2">The sequence shown here is derived from an EMBL/GenBank/DDBJ whole genome shotgun (WGS) entry which is preliminary data.</text>
</comment>
<dbReference type="AlphaFoldDB" id="A0AAN6KXT6"/>
<keyword evidence="3" id="KW-1185">Reference proteome</keyword>
<evidence type="ECO:0000259" key="1">
    <source>
        <dbReference type="Pfam" id="PF00561"/>
    </source>
</evidence>
<reference evidence="2" key="1">
    <citation type="submission" date="2023-06" db="EMBL/GenBank/DDBJ databases">
        <title>Black Yeasts Isolated from many extreme environments.</title>
        <authorList>
            <person name="Coleine C."/>
            <person name="Stajich J.E."/>
            <person name="Selbmann L."/>
        </authorList>
    </citation>
    <scope>NUCLEOTIDE SEQUENCE</scope>
    <source>
        <strain evidence="2">CCFEE 5200</strain>
    </source>
</reference>
<feature type="domain" description="AB hydrolase-1" evidence="1">
    <location>
        <begin position="202"/>
        <end position="314"/>
    </location>
</feature>
<dbReference type="InterPro" id="IPR029058">
    <property type="entry name" value="AB_hydrolase_fold"/>
</dbReference>
<protein>
    <recommendedName>
        <fullName evidence="1">AB hydrolase-1 domain-containing protein</fullName>
    </recommendedName>
</protein>